<dbReference type="EMBL" id="KZ613939">
    <property type="protein sequence ID" value="PMD46813.1"/>
    <property type="molecule type" value="Genomic_DNA"/>
</dbReference>
<dbReference type="InterPro" id="IPR002893">
    <property type="entry name" value="Znf_MYND"/>
</dbReference>
<evidence type="ECO:0000313" key="7">
    <source>
        <dbReference type="Proteomes" id="UP000235786"/>
    </source>
</evidence>
<dbReference type="STRING" id="1149755.A0A2J6S7S5"/>
<organism evidence="6 7">
    <name type="scientific">Hyaloscypha variabilis (strain UAMH 11265 / GT02V1 / F)</name>
    <name type="common">Meliniomyces variabilis</name>
    <dbReference type="NCBI Taxonomy" id="1149755"/>
    <lineage>
        <taxon>Eukaryota</taxon>
        <taxon>Fungi</taxon>
        <taxon>Dikarya</taxon>
        <taxon>Ascomycota</taxon>
        <taxon>Pezizomycotina</taxon>
        <taxon>Leotiomycetes</taxon>
        <taxon>Helotiales</taxon>
        <taxon>Hyaloscyphaceae</taxon>
        <taxon>Hyaloscypha</taxon>
        <taxon>Hyaloscypha variabilis</taxon>
    </lineage>
</organism>
<keyword evidence="3" id="KW-0862">Zinc</keyword>
<dbReference type="Proteomes" id="UP000235786">
    <property type="component" value="Unassembled WGS sequence"/>
</dbReference>
<dbReference type="GO" id="GO:0008270">
    <property type="term" value="F:zinc ion binding"/>
    <property type="evidence" value="ECO:0007669"/>
    <property type="project" value="UniProtKB-KW"/>
</dbReference>
<proteinExistence type="predicted"/>
<dbReference type="OrthoDB" id="432970at2759"/>
<keyword evidence="7" id="KW-1185">Reference proteome</keyword>
<evidence type="ECO:0000256" key="3">
    <source>
        <dbReference type="ARBA" id="ARBA00022833"/>
    </source>
</evidence>
<name>A0A2J6S7S5_HYAVF</name>
<reference evidence="6 7" key="1">
    <citation type="submission" date="2016-04" db="EMBL/GenBank/DDBJ databases">
        <title>A degradative enzymes factory behind the ericoid mycorrhizal symbiosis.</title>
        <authorList>
            <consortium name="DOE Joint Genome Institute"/>
            <person name="Martino E."/>
            <person name="Morin E."/>
            <person name="Grelet G."/>
            <person name="Kuo A."/>
            <person name="Kohler A."/>
            <person name="Daghino S."/>
            <person name="Barry K."/>
            <person name="Choi C."/>
            <person name="Cichocki N."/>
            <person name="Clum A."/>
            <person name="Copeland A."/>
            <person name="Hainaut M."/>
            <person name="Haridas S."/>
            <person name="Labutti K."/>
            <person name="Lindquist E."/>
            <person name="Lipzen A."/>
            <person name="Khouja H.-R."/>
            <person name="Murat C."/>
            <person name="Ohm R."/>
            <person name="Olson A."/>
            <person name="Spatafora J."/>
            <person name="Veneault-Fourrey C."/>
            <person name="Henrissat B."/>
            <person name="Grigoriev I."/>
            <person name="Martin F."/>
            <person name="Perotto S."/>
        </authorList>
    </citation>
    <scope>NUCLEOTIDE SEQUENCE [LARGE SCALE GENOMIC DNA]</scope>
    <source>
        <strain evidence="6 7">F</strain>
    </source>
</reference>
<keyword evidence="2 4" id="KW-0863">Zinc-finger</keyword>
<dbReference type="SUPFAM" id="SSF144232">
    <property type="entry name" value="HIT/MYND zinc finger-like"/>
    <property type="match status" value="1"/>
</dbReference>
<dbReference type="Pfam" id="PF01753">
    <property type="entry name" value="zf-MYND"/>
    <property type="match status" value="1"/>
</dbReference>
<dbReference type="Gene3D" id="6.10.140.2220">
    <property type="match status" value="1"/>
</dbReference>
<accession>A0A2J6S7S5</accession>
<protein>
    <recommendedName>
        <fullName evidence="5">MYND-type domain-containing protein</fullName>
    </recommendedName>
</protein>
<dbReference type="PROSITE" id="PS50865">
    <property type="entry name" value="ZF_MYND_2"/>
    <property type="match status" value="1"/>
</dbReference>
<keyword evidence="1" id="KW-0479">Metal-binding</keyword>
<dbReference type="AlphaFoldDB" id="A0A2J6S7S5"/>
<evidence type="ECO:0000313" key="6">
    <source>
        <dbReference type="EMBL" id="PMD46813.1"/>
    </source>
</evidence>
<evidence type="ECO:0000259" key="5">
    <source>
        <dbReference type="PROSITE" id="PS50865"/>
    </source>
</evidence>
<sequence>MASTTPQPKQTCVVCQKTATQRCNACKLSPRFDGTFESIYYCMAHCQKADWKNHKKICNRLRARKSLQHAAHLLQEIFYIYREKIFDKYIVKIDKKHEKLYIHEGLYPESSTAYEYIMPFPYKLFHNESDKRAVLVHWACDDAVGWMQEVVEYVLADIVSQITELIVKPKNNKRVIIAIAVDGEEQNAPRDQGHSVWKVTLKTNKEDYVLDFSSAQFGYYEPVTPFGEYLEHRVQESIFPGGPPLP</sequence>
<evidence type="ECO:0000256" key="1">
    <source>
        <dbReference type="ARBA" id="ARBA00022723"/>
    </source>
</evidence>
<feature type="domain" description="MYND-type" evidence="5">
    <location>
        <begin position="12"/>
        <end position="58"/>
    </location>
</feature>
<evidence type="ECO:0000256" key="4">
    <source>
        <dbReference type="PROSITE-ProRule" id="PRU00134"/>
    </source>
</evidence>
<evidence type="ECO:0000256" key="2">
    <source>
        <dbReference type="ARBA" id="ARBA00022771"/>
    </source>
</evidence>
<gene>
    <name evidence="6" type="ORF">L207DRAFT_524161</name>
</gene>